<accession>A0A7C9M912</accession>
<evidence type="ECO:0000313" key="3">
    <source>
        <dbReference type="Proteomes" id="UP000483286"/>
    </source>
</evidence>
<dbReference type="Proteomes" id="UP000483286">
    <property type="component" value="Unassembled WGS sequence"/>
</dbReference>
<keyword evidence="1" id="KW-1133">Transmembrane helix</keyword>
<evidence type="ECO:0000256" key="1">
    <source>
        <dbReference type="SAM" id="Phobius"/>
    </source>
</evidence>
<name>A0A7C9M912_9DEIO</name>
<feature type="transmembrane region" description="Helical" evidence="1">
    <location>
        <begin position="80"/>
        <end position="103"/>
    </location>
</feature>
<dbReference type="InterPro" id="IPR021279">
    <property type="entry name" value="DUF2721"/>
</dbReference>
<dbReference type="EMBL" id="WQLB01000013">
    <property type="protein sequence ID" value="MVN87363.1"/>
    <property type="molecule type" value="Genomic_DNA"/>
</dbReference>
<proteinExistence type="predicted"/>
<gene>
    <name evidence="2" type="ORF">GO986_11345</name>
</gene>
<comment type="caution">
    <text evidence="2">The sequence shown here is derived from an EMBL/GenBank/DDBJ whole genome shotgun (WGS) entry which is preliminary data.</text>
</comment>
<dbReference type="Pfam" id="PF11026">
    <property type="entry name" value="DUF2721"/>
    <property type="match status" value="1"/>
</dbReference>
<sequence>MADAPAVLTAMITPAVLISGAGTLLMSTSSRLGRVTDRVRHLTARFKVLVTEEGRQEALAREEKRLIVEQLPRLARRSRIIVQAMTALYLAVALLVLTSILIGGSALLHQEAGPVPVVLAIAGAAALAYGALLLSFETRLSARTTREEMKFLVTLGGHYAGLYDERLLREVSEQIGQEGRGA</sequence>
<feature type="transmembrane region" description="Helical" evidence="1">
    <location>
        <begin position="6"/>
        <end position="26"/>
    </location>
</feature>
<dbReference type="RefSeq" id="WP_157459413.1">
    <property type="nucleotide sequence ID" value="NZ_WQLB01000013.1"/>
</dbReference>
<keyword evidence="1" id="KW-0472">Membrane</keyword>
<reference evidence="2 3" key="1">
    <citation type="submission" date="2019-12" db="EMBL/GenBank/DDBJ databases">
        <title>Deinococcus sp. HMF7620 Genome sequencing and assembly.</title>
        <authorList>
            <person name="Kang H."/>
            <person name="Kim H."/>
            <person name="Joh K."/>
        </authorList>
    </citation>
    <scope>NUCLEOTIDE SEQUENCE [LARGE SCALE GENOMIC DNA]</scope>
    <source>
        <strain evidence="2 3">HMF7620</strain>
    </source>
</reference>
<keyword evidence="1" id="KW-0812">Transmembrane</keyword>
<protein>
    <submittedName>
        <fullName evidence="2">DUF2721 domain-containing protein</fullName>
    </submittedName>
</protein>
<organism evidence="2 3">
    <name type="scientific">Deinococcus arboris</name>
    <dbReference type="NCBI Taxonomy" id="2682977"/>
    <lineage>
        <taxon>Bacteria</taxon>
        <taxon>Thermotogati</taxon>
        <taxon>Deinococcota</taxon>
        <taxon>Deinococci</taxon>
        <taxon>Deinococcales</taxon>
        <taxon>Deinococcaceae</taxon>
        <taxon>Deinococcus</taxon>
    </lineage>
</organism>
<evidence type="ECO:0000313" key="2">
    <source>
        <dbReference type="EMBL" id="MVN87363.1"/>
    </source>
</evidence>
<dbReference type="AlphaFoldDB" id="A0A7C9M912"/>
<keyword evidence="3" id="KW-1185">Reference proteome</keyword>
<feature type="transmembrane region" description="Helical" evidence="1">
    <location>
        <begin position="115"/>
        <end position="136"/>
    </location>
</feature>